<dbReference type="InterPro" id="IPR013762">
    <property type="entry name" value="Integrase-like_cat_sf"/>
</dbReference>
<dbReference type="GO" id="GO:0003677">
    <property type="term" value="F:DNA binding"/>
    <property type="evidence" value="ECO:0007669"/>
    <property type="project" value="InterPro"/>
</dbReference>
<organism evidence="2 3">
    <name type="scientific">Paraburkholderia silviterrae</name>
    <dbReference type="NCBI Taxonomy" id="2528715"/>
    <lineage>
        <taxon>Bacteria</taxon>
        <taxon>Pseudomonadati</taxon>
        <taxon>Pseudomonadota</taxon>
        <taxon>Betaproteobacteria</taxon>
        <taxon>Burkholderiales</taxon>
        <taxon>Burkholderiaceae</taxon>
        <taxon>Paraburkholderia</taxon>
    </lineage>
</organism>
<keyword evidence="3" id="KW-1185">Reference proteome</keyword>
<dbReference type="Proteomes" id="UP000295722">
    <property type="component" value="Unassembled WGS sequence"/>
</dbReference>
<keyword evidence="1" id="KW-0233">DNA recombination</keyword>
<dbReference type="RefSeq" id="WP_133194997.1">
    <property type="nucleotide sequence ID" value="NZ_JBHUCW010000018.1"/>
</dbReference>
<evidence type="ECO:0000313" key="3">
    <source>
        <dbReference type="Proteomes" id="UP000295722"/>
    </source>
</evidence>
<dbReference type="GO" id="GO:0015074">
    <property type="term" value="P:DNA integration"/>
    <property type="evidence" value="ECO:0007669"/>
    <property type="project" value="InterPro"/>
</dbReference>
<dbReference type="SUPFAM" id="SSF56349">
    <property type="entry name" value="DNA breaking-rejoining enzymes"/>
    <property type="match status" value="1"/>
</dbReference>
<dbReference type="InterPro" id="IPR011010">
    <property type="entry name" value="DNA_brk_join_enz"/>
</dbReference>
<sequence length="613" mass="69365">MDKRVAEGETPASALPNLKSALRAFLASFGVSTEDIIGSLLRRSYYRNLRTHVENLQAEGRDKSYIANRKSLMGKWCSLVTHLDRVAAATANSMSPFQSMLDELLTQSQTTVAGLARAAGITKATLGGWVKGALPNPRSVPSLKRLERFFALEPNTLITLAFERQYFRPLESTPTRKIPYRERLASNSKDPYRLKQISDSLAQEWSEFVVHKTEKLPDLRRHARGVWVTTDLITEGETERNWYCFSKGKYVPTASVVWPHVTAFLGWLSRARELGGAGLPSGDVQTLAWYSNKRMVHRYMKWLIERADGKMHEGVLDVAKFVAALNHPVHGYLTQMPELQSQLPEAYRPKEWRDACQEAYAWASETKKNLSVAGVEHSREPMAPIKSVLELDDPLQAVADMIARMKSCRPTTGGADEAVWARDIVLVKLMASNPLRAKNMKLLTYRADNSGDLYRRPDGSWFIRIEKRAFKNARGAAKNRDYDMPVNHAVWRDIERYLKVYRPMLPDANKVDYVFLSSMDEKPAGYIGIWKSLNRRIFFLTRRYLWDCPGIGAHGFRYIIGTATLKRAPGAWDAAAAVLHDEVETVKAHYAHLRSCDGGAFVHNLLDAAFSRM</sequence>
<dbReference type="AlphaFoldDB" id="A0A4R5MBH8"/>
<name>A0A4R5MBH8_9BURK</name>
<evidence type="ECO:0000313" key="2">
    <source>
        <dbReference type="EMBL" id="TDG24152.1"/>
    </source>
</evidence>
<dbReference type="GO" id="GO:0006310">
    <property type="term" value="P:DNA recombination"/>
    <property type="evidence" value="ECO:0007669"/>
    <property type="project" value="UniProtKB-KW"/>
</dbReference>
<protein>
    <submittedName>
        <fullName evidence="2">Uncharacterized protein</fullName>
    </submittedName>
</protein>
<reference evidence="2 3" key="1">
    <citation type="submission" date="2019-03" db="EMBL/GenBank/DDBJ databases">
        <title>Paraburkholderia sp. 4M-K11, isolated from subtropical forest soil.</title>
        <authorList>
            <person name="Gao Z.-H."/>
            <person name="Qiu L.-H."/>
        </authorList>
    </citation>
    <scope>NUCLEOTIDE SEQUENCE [LARGE SCALE GENOMIC DNA]</scope>
    <source>
        <strain evidence="2 3">4M-K11</strain>
    </source>
</reference>
<gene>
    <name evidence="2" type="ORF">EYW47_11685</name>
</gene>
<dbReference type="EMBL" id="SMRP01000004">
    <property type="protein sequence ID" value="TDG24152.1"/>
    <property type="molecule type" value="Genomic_DNA"/>
</dbReference>
<evidence type="ECO:0000256" key="1">
    <source>
        <dbReference type="ARBA" id="ARBA00023172"/>
    </source>
</evidence>
<accession>A0A4R5MBH8</accession>
<proteinExistence type="predicted"/>
<dbReference type="OrthoDB" id="58521at2"/>
<dbReference type="Gene3D" id="1.10.443.10">
    <property type="entry name" value="Intergrase catalytic core"/>
    <property type="match status" value="1"/>
</dbReference>
<comment type="caution">
    <text evidence="2">The sequence shown here is derived from an EMBL/GenBank/DDBJ whole genome shotgun (WGS) entry which is preliminary data.</text>
</comment>